<protein>
    <submittedName>
        <fullName evidence="7">Excinuclease ABC subunit A</fullName>
    </submittedName>
</protein>
<dbReference type="GO" id="GO:0003684">
    <property type="term" value="F:damaged DNA binding"/>
    <property type="evidence" value="ECO:0007669"/>
    <property type="project" value="InterPro"/>
</dbReference>
<dbReference type="AlphaFoldDB" id="A0A430B0A3"/>
<dbReference type="GO" id="GO:0005829">
    <property type="term" value="C:cytosol"/>
    <property type="evidence" value="ECO:0007669"/>
    <property type="project" value="TreeGrafter"/>
</dbReference>
<dbReference type="InterPro" id="IPR050116">
    <property type="entry name" value="DNA_polymerase-Y"/>
</dbReference>
<keyword evidence="3" id="KW-0548">Nucleotidyltransferase</keyword>
<dbReference type="SUPFAM" id="SSF100879">
    <property type="entry name" value="Lesion bypass DNA polymerase (Y-family), little finger domain"/>
    <property type="match status" value="1"/>
</dbReference>
<keyword evidence="4" id="KW-0235">DNA replication</keyword>
<dbReference type="OrthoDB" id="9808813at2"/>
<comment type="caution">
    <text evidence="7">The sequence shown here is derived from an EMBL/GenBank/DDBJ whole genome shotgun (WGS) entry which is preliminary data.</text>
</comment>
<comment type="similarity">
    <text evidence="1">Belongs to the DNA polymerase type-Y family.</text>
</comment>
<dbReference type="Pfam" id="PF21999">
    <property type="entry name" value="IMS_HHH_1"/>
    <property type="match status" value="1"/>
</dbReference>
<reference evidence="7 8" key="1">
    <citation type="submission" date="2017-05" db="EMBL/GenBank/DDBJ databases">
        <title>Vagococcus spp. assemblies.</title>
        <authorList>
            <person name="Gulvik C.A."/>
        </authorList>
    </citation>
    <scope>NUCLEOTIDE SEQUENCE [LARGE SCALE GENOMIC DNA]</scope>
    <source>
        <strain evidence="7 8">LMG 24798</strain>
    </source>
</reference>
<dbReference type="GO" id="GO:0042276">
    <property type="term" value="P:error-prone translesion synthesis"/>
    <property type="evidence" value="ECO:0007669"/>
    <property type="project" value="TreeGrafter"/>
</dbReference>
<keyword evidence="8" id="KW-1185">Reference proteome</keyword>
<dbReference type="CDD" id="cd01700">
    <property type="entry name" value="PolY_Pol_V_umuC"/>
    <property type="match status" value="1"/>
</dbReference>
<dbReference type="InterPro" id="IPR017961">
    <property type="entry name" value="DNA_pol_Y-fam_little_finger"/>
</dbReference>
<dbReference type="InterPro" id="IPR001126">
    <property type="entry name" value="UmuC"/>
</dbReference>
<dbReference type="PROSITE" id="PS50173">
    <property type="entry name" value="UMUC"/>
    <property type="match status" value="1"/>
</dbReference>
<dbReference type="EMBL" id="NGKC01000002">
    <property type="protein sequence ID" value="RSU13770.1"/>
    <property type="molecule type" value="Genomic_DNA"/>
</dbReference>
<evidence type="ECO:0000256" key="3">
    <source>
        <dbReference type="ARBA" id="ARBA00022695"/>
    </source>
</evidence>
<accession>A0A430B0A3</accession>
<dbReference type="InterPro" id="IPR043128">
    <property type="entry name" value="Rev_trsase/Diguanyl_cyclase"/>
</dbReference>
<dbReference type="RefSeq" id="WP_126812045.1">
    <property type="nucleotide sequence ID" value="NZ_NGKC01000002.1"/>
</dbReference>
<dbReference type="Pfam" id="PF11799">
    <property type="entry name" value="IMS_C"/>
    <property type="match status" value="1"/>
</dbReference>
<organism evidence="7 8">
    <name type="scientific">Vagococcus acidifermentans</name>
    <dbReference type="NCBI Taxonomy" id="564710"/>
    <lineage>
        <taxon>Bacteria</taxon>
        <taxon>Bacillati</taxon>
        <taxon>Bacillota</taxon>
        <taxon>Bacilli</taxon>
        <taxon>Lactobacillales</taxon>
        <taxon>Enterococcaceae</taxon>
        <taxon>Vagococcus</taxon>
    </lineage>
</organism>
<keyword evidence="5" id="KW-0239">DNA-directed DNA polymerase</keyword>
<evidence type="ECO:0000256" key="4">
    <source>
        <dbReference type="ARBA" id="ARBA00022705"/>
    </source>
</evidence>
<dbReference type="GO" id="GO:0006260">
    <property type="term" value="P:DNA replication"/>
    <property type="evidence" value="ECO:0007669"/>
    <property type="project" value="UniProtKB-KW"/>
</dbReference>
<dbReference type="Gene3D" id="1.10.150.20">
    <property type="entry name" value="5' to 3' exonuclease, C-terminal subdomain"/>
    <property type="match status" value="1"/>
</dbReference>
<evidence type="ECO:0000256" key="2">
    <source>
        <dbReference type="ARBA" id="ARBA00022457"/>
    </source>
</evidence>
<dbReference type="InterPro" id="IPR043502">
    <property type="entry name" value="DNA/RNA_pol_sf"/>
</dbReference>
<evidence type="ECO:0000259" key="6">
    <source>
        <dbReference type="PROSITE" id="PS50173"/>
    </source>
</evidence>
<feature type="domain" description="UmuC" evidence="6">
    <location>
        <begin position="13"/>
        <end position="203"/>
    </location>
</feature>
<dbReference type="PANTHER" id="PTHR11076">
    <property type="entry name" value="DNA REPAIR POLYMERASE UMUC / TRANSFERASE FAMILY MEMBER"/>
    <property type="match status" value="1"/>
</dbReference>
<sequence>MSFDYALEPRRDILCIDLKSFYASVECVDRGLHPLRTMLVVMSHADNTGGLVLASSPAAKQHLGVSNVTRKYDVPEHPDLVIVPPRMTVYIDRNLLINNIYRRYVPDEFLHIYSIDESFLDITGSLTLFGKTPYQLAQKIQEDVQTETGLYCTIGIGDNPLLAKLALDNAAKNSPDMIAEWRYEKVPETVWKINDLADMWGIGQRTKRRLNMMGIESVYDLAHYDYYRLSERLGVIGTQLYANSWGIDRAKLNEPCKPLEKSYGNSQVLMKDYTSQREIEIVIREMAEQVATRIRRHGCQTRCVSLSIGFSRGESERGFSLQMQIPQTNHSKKLVQQCLTLFRKRYRGEAVRNIAIAYSKLVYTENIQLDLFEDAQAQITSGNLDKAVDFVRSKYGFKSIFHASSLEDGATAIARSSLVGGHAGGNDGLE</sequence>
<dbReference type="SUPFAM" id="SSF56672">
    <property type="entry name" value="DNA/RNA polymerases"/>
    <property type="match status" value="1"/>
</dbReference>
<dbReference type="GO" id="GO:0006281">
    <property type="term" value="P:DNA repair"/>
    <property type="evidence" value="ECO:0007669"/>
    <property type="project" value="InterPro"/>
</dbReference>
<evidence type="ECO:0000313" key="7">
    <source>
        <dbReference type="EMBL" id="RSU13770.1"/>
    </source>
</evidence>
<dbReference type="Gene3D" id="3.30.1490.100">
    <property type="entry name" value="DNA polymerase, Y-family, little finger domain"/>
    <property type="match status" value="1"/>
</dbReference>
<proteinExistence type="inferred from homology"/>
<dbReference type="GO" id="GO:0009432">
    <property type="term" value="P:SOS response"/>
    <property type="evidence" value="ECO:0007669"/>
    <property type="project" value="TreeGrafter"/>
</dbReference>
<dbReference type="InterPro" id="IPR053848">
    <property type="entry name" value="IMS_HHH_1"/>
</dbReference>
<name>A0A430B0A3_9ENTE</name>
<dbReference type="Pfam" id="PF00817">
    <property type="entry name" value="IMS"/>
    <property type="match status" value="1"/>
</dbReference>
<keyword evidence="2" id="KW-0515">Mutator protein</keyword>
<evidence type="ECO:0000256" key="1">
    <source>
        <dbReference type="ARBA" id="ARBA00010945"/>
    </source>
</evidence>
<dbReference type="Proteomes" id="UP000286773">
    <property type="component" value="Unassembled WGS sequence"/>
</dbReference>
<dbReference type="Gene3D" id="3.40.1170.60">
    <property type="match status" value="1"/>
</dbReference>
<dbReference type="Gene3D" id="3.30.70.270">
    <property type="match status" value="1"/>
</dbReference>
<keyword evidence="5" id="KW-0808">Transferase</keyword>
<gene>
    <name evidence="7" type="ORF">CBF27_02400</name>
</gene>
<dbReference type="InterPro" id="IPR036775">
    <property type="entry name" value="DNA_pol_Y-fam_lit_finger_sf"/>
</dbReference>
<evidence type="ECO:0000313" key="8">
    <source>
        <dbReference type="Proteomes" id="UP000286773"/>
    </source>
</evidence>
<evidence type="ECO:0000256" key="5">
    <source>
        <dbReference type="ARBA" id="ARBA00022932"/>
    </source>
</evidence>
<dbReference type="PANTHER" id="PTHR11076:SF35">
    <property type="entry name" value="DNA REPAIR PROTEIN HOMOLOG YOBH"/>
    <property type="match status" value="1"/>
</dbReference>
<dbReference type="GO" id="GO:0003887">
    <property type="term" value="F:DNA-directed DNA polymerase activity"/>
    <property type="evidence" value="ECO:0007669"/>
    <property type="project" value="UniProtKB-KW"/>
</dbReference>